<protein>
    <submittedName>
        <fullName evidence="1">Uncharacterized protein</fullName>
    </submittedName>
</protein>
<gene>
    <name evidence="1" type="ORF">BDN72DRAFT_831457</name>
</gene>
<evidence type="ECO:0000313" key="2">
    <source>
        <dbReference type="Proteomes" id="UP000308600"/>
    </source>
</evidence>
<dbReference type="EMBL" id="ML208261">
    <property type="protein sequence ID" value="TFK76014.1"/>
    <property type="molecule type" value="Genomic_DNA"/>
</dbReference>
<evidence type="ECO:0000313" key="1">
    <source>
        <dbReference type="EMBL" id="TFK76014.1"/>
    </source>
</evidence>
<proteinExistence type="predicted"/>
<name>A0ACD3BDC6_9AGAR</name>
<accession>A0ACD3BDC6</accession>
<keyword evidence="2" id="KW-1185">Reference proteome</keyword>
<sequence length="309" mass="33788">MATAASSTLLAIVGMQMGHVQLIHLPECVPPAPRGPPFPDPPLKRSSHVAHTALMIAAHKSALATLSIPPSGGLLATTSSQGTLVRVWDTSDGKILGEFRRGLDKAEIYGVAFRPDEREICVWSDKGTIHAFTLGWSGATNRQSKMFSLTPYIPLPDYFNSAWSYAKYRIPVQSAHISLSSTTSRGAKVDAPEEERCVVGWVKVPTEGSESRGPVEEYQMIALTYAGGWYRLSLPKSSIPNPSTPPPKIHQLPHSPTKSSSAARPRTESGSSTIHRTEKGKEKEEKVAKESQNCTLQEFRRFGRWDGWG</sequence>
<dbReference type="Proteomes" id="UP000308600">
    <property type="component" value="Unassembled WGS sequence"/>
</dbReference>
<reference evidence="1 2" key="1">
    <citation type="journal article" date="2019" name="Nat. Ecol. Evol.">
        <title>Megaphylogeny resolves global patterns of mushroom evolution.</title>
        <authorList>
            <person name="Varga T."/>
            <person name="Krizsan K."/>
            <person name="Foldi C."/>
            <person name="Dima B."/>
            <person name="Sanchez-Garcia M."/>
            <person name="Sanchez-Ramirez S."/>
            <person name="Szollosi G.J."/>
            <person name="Szarkandi J.G."/>
            <person name="Papp V."/>
            <person name="Albert L."/>
            <person name="Andreopoulos W."/>
            <person name="Angelini C."/>
            <person name="Antonin V."/>
            <person name="Barry K.W."/>
            <person name="Bougher N.L."/>
            <person name="Buchanan P."/>
            <person name="Buyck B."/>
            <person name="Bense V."/>
            <person name="Catcheside P."/>
            <person name="Chovatia M."/>
            <person name="Cooper J."/>
            <person name="Damon W."/>
            <person name="Desjardin D."/>
            <person name="Finy P."/>
            <person name="Geml J."/>
            <person name="Haridas S."/>
            <person name="Hughes K."/>
            <person name="Justo A."/>
            <person name="Karasinski D."/>
            <person name="Kautmanova I."/>
            <person name="Kiss B."/>
            <person name="Kocsube S."/>
            <person name="Kotiranta H."/>
            <person name="LaButti K.M."/>
            <person name="Lechner B.E."/>
            <person name="Liimatainen K."/>
            <person name="Lipzen A."/>
            <person name="Lukacs Z."/>
            <person name="Mihaltcheva S."/>
            <person name="Morgado L.N."/>
            <person name="Niskanen T."/>
            <person name="Noordeloos M.E."/>
            <person name="Ohm R.A."/>
            <person name="Ortiz-Santana B."/>
            <person name="Ovrebo C."/>
            <person name="Racz N."/>
            <person name="Riley R."/>
            <person name="Savchenko A."/>
            <person name="Shiryaev A."/>
            <person name="Soop K."/>
            <person name="Spirin V."/>
            <person name="Szebenyi C."/>
            <person name="Tomsovsky M."/>
            <person name="Tulloss R.E."/>
            <person name="Uehling J."/>
            <person name="Grigoriev I.V."/>
            <person name="Vagvolgyi C."/>
            <person name="Papp T."/>
            <person name="Martin F.M."/>
            <person name="Miettinen O."/>
            <person name="Hibbett D.S."/>
            <person name="Nagy L.G."/>
        </authorList>
    </citation>
    <scope>NUCLEOTIDE SEQUENCE [LARGE SCALE GENOMIC DNA]</scope>
    <source>
        <strain evidence="1 2">NL-1719</strain>
    </source>
</reference>
<organism evidence="1 2">
    <name type="scientific">Pluteus cervinus</name>
    <dbReference type="NCBI Taxonomy" id="181527"/>
    <lineage>
        <taxon>Eukaryota</taxon>
        <taxon>Fungi</taxon>
        <taxon>Dikarya</taxon>
        <taxon>Basidiomycota</taxon>
        <taxon>Agaricomycotina</taxon>
        <taxon>Agaricomycetes</taxon>
        <taxon>Agaricomycetidae</taxon>
        <taxon>Agaricales</taxon>
        <taxon>Pluteineae</taxon>
        <taxon>Pluteaceae</taxon>
        <taxon>Pluteus</taxon>
    </lineage>
</organism>